<gene>
    <name evidence="3" type="ORF">MQE36_04145</name>
</gene>
<evidence type="ECO:0000313" key="3">
    <source>
        <dbReference type="EMBL" id="UNY99540.1"/>
    </source>
</evidence>
<feature type="signal peptide" evidence="2">
    <location>
        <begin position="1"/>
        <end position="20"/>
    </location>
</feature>
<keyword evidence="2" id="KW-0732">Signal</keyword>
<dbReference type="EMBL" id="CP094326">
    <property type="protein sequence ID" value="UNY99540.1"/>
    <property type="molecule type" value="Genomic_DNA"/>
</dbReference>
<dbReference type="RefSeq" id="WP_242937913.1">
    <property type="nucleotide sequence ID" value="NZ_CP094326.1"/>
</dbReference>
<evidence type="ECO:0000313" key="4">
    <source>
        <dbReference type="Proteomes" id="UP000829476"/>
    </source>
</evidence>
<reference evidence="3 4" key="1">
    <citation type="journal article" date="2018" name="Int. J. Syst. Evol. Microbiol.">
        <title>Zhouia spongiae sp. nov., isolated from a marine sponge.</title>
        <authorList>
            <person name="Zhuang L."/>
            <person name="Lin B."/>
            <person name="Qin F."/>
            <person name="Luo L."/>
        </authorList>
    </citation>
    <scope>NUCLEOTIDE SEQUENCE [LARGE SCALE GENOMIC DNA]</scope>
    <source>
        <strain evidence="3 4">HN-Y44</strain>
    </source>
</reference>
<evidence type="ECO:0008006" key="5">
    <source>
        <dbReference type="Google" id="ProtNLM"/>
    </source>
</evidence>
<protein>
    <recommendedName>
        <fullName evidence="5">Viral A-type inclusion protein</fullName>
    </recommendedName>
</protein>
<accession>A0ABY3YNZ9</accession>
<keyword evidence="1" id="KW-0175">Coiled coil</keyword>
<dbReference type="PROSITE" id="PS51257">
    <property type="entry name" value="PROKAR_LIPOPROTEIN"/>
    <property type="match status" value="1"/>
</dbReference>
<organism evidence="3 4">
    <name type="scientific">Zhouia spongiae</name>
    <dbReference type="NCBI Taxonomy" id="2202721"/>
    <lineage>
        <taxon>Bacteria</taxon>
        <taxon>Pseudomonadati</taxon>
        <taxon>Bacteroidota</taxon>
        <taxon>Flavobacteriia</taxon>
        <taxon>Flavobacteriales</taxon>
        <taxon>Flavobacteriaceae</taxon>
        <taxon>Zhouia</taxon>
    </lineage>
</organism>
<evidence type="ECO:0000256" key="2">
    <source>
        <dbReference type="SAM" id="SignalP"/>
    </source>
</evidence>
<dbReference type="Proteomes" id="UP000829476">
    <property type="component" value="Chromosome"/>
</dbReference>
<sequence length="139" mass="15763">MKLFKTVLGAMALTLMIACGEDNSQQQAFDTLKSEVLKVHDEVMPKMGKINTLITELKDKVDTTEMGRSYEKAKLDLEDSHEMMMTWMKDFGSNFSGTIAKDSLSKKIQLLKEEDTKVNELKEKINQSIKNAEELLGKQ</sequence>
<evidence type="ECO:0000256" key="1">
    <source>
        <dbReference type="SAM" id="Coils"/>
    </source>
</evidence>
<name>A0ABY3YNZ9_9FLAO</name>
<feature type="coiled-coil region" evidence="1">
    <location>
        <begin position="104"/>
        <end position="138"/>
    </location>
</feature>
<proteinExistence type="predicted"/>
<keyword evidence="4" id="KW-1185">Reference proteome</keyword>
<feature type="chain" id="PRO_5047389943" description="Viral A-type inclusion protein" evidence="2">
    <location>
        <begin position="21"/>
        <end position="139"/>
    </location>
</feature>